<organism evidence="1 2">
    <name type="scientific">Limosa lapponica baueri</name>
    <dbReference type="NCBI Taxonomy" id="1758121"/>
    <lineage>
        <taxon>Eukaryota</taxon>
        <taxon>Metazoa</taxon>
        <taxon>Chordata</taxon>
        <taxon>Craniata</taxon>
        <taxon>Vertebrata</taxon>
        <taxon>Euteleostomi</taxon>
        <taxon>Archelosauria</taxon>
        <taxon>Archosauria</taxon>
        <taxon>Dinosauria</taxon>
        <taxon>Saurischia</taxon>
        <taxon>Theropoda</taxon>
        <taxon>Coelurosauria</taxon>
        <taxon>Aves</taxon>
        <taxon>Neognathae</taxon>
        <taxon>Neoaves</taxon>
        <taxon>Charadriiformes</taxon>
        <taxon>Scolopacidae</taxon>
        <taxon>Limosa</taxon>
    </lineage>
</organism>
<evidence type="ECO:0000313" key="2">
    <source>
        <dbReference type="Proteomes" id="UP000233556"/>
    </source>
</evidence>
<accession>A0A2I0UL02</accession>
<evidence type="ECO:0000313" key="1">
    <source>
        <dbReference type="EMBL" id="PKU46720.1"/>
    </source>
</evidence>
<sequence>MEQILLEVKSKHMEDEEDIKDSQYGFTKGKSYLTNLVAFYDGVTGIEGQDAIQGTLTGNSLEEWARANLTKFNKAQYKVLHLAWGNRQHQHRPGDDE</sequence>
<name>A0A2I0UL02_LIMLA</name>
<gene>
    <name evidence="1" type="ORF">llap_2968</name>
</gene>
<keyword evidence="2" id="KW-1185">Reference proteome</keyword>
<dbReference type="Proteomes" id="UP000233556">
    <property type="component" value="Unassembled WGS sequence"/>
</dbReference>
<evidence type="ECO:0008006" key="3">
    <source>
        <dbReference type="Google" id="ProtNLM"/>
    </source>
</evidence>
<dbReference type="EMBL" id="KZ505700">
    <property type="protein sequence ID" value="PKU46720.1"/>
    <property type="molecule type" value="Genomic_DNA"/>
</dbReference>
<protein>
    <recommendedName>
        <fullName evidence="3">Rna-directed dna polymerase from mobile element jockey-like</fullName>
    </recommendedName>
</protein>
<reference evidence="2" key="2">
    <citation type="submission" date="2017-12" db="EMBL/GenBank/DDBJ databases">
        <title>Genome sequence of the Bar-tailed Godwit (Limosa lapponica baueri).</title>
        <authorList>
            <person name="Lima N.C.B."/>
            <person name="Parody-Merino A.M."/>
            <person name="Battley P.F."/>
            <person name="Fidler A.E."/>
            <person name="Prosdocimi F."/>
        </authorList>
    </citation>
    <scope>NUCLEOTIDE SEQUENCE [LARGE SCALE GENOMIC DNA]</scope>
</reference>
<dbReference type="OrthoDB" id="10063195at2759"/>
<proteinExistence type="predicted"/>
<dbReference type="AlphaFoldDB" id="A0A2I0UL02"/>
<reference evidence="2" key="1">
    <citation type="submission" date="2017-11" db="EMBL/GenBank/DDBJ databases">
        <authorList>
            <person name="Lima N.C."/>
            <person name="Parody-Merino A.M."/>
            <person name="Battley P.F."/>
            <person name="Fidler A.E."/>
            <person name="Prosdocimi F."/>
        </authorList>
    </citation>
    <scope>NUCLEOTIDE SEQUENCE [LARGE SCALE GENOMIC DNA]</scope>
</reference>